<evidence type="ECO:0000313" key="2">
    <source>
        <dbReference type="EMBL" id="AHZ68889.1"/>
    </source>
</evidence>
<gene>
    <name evidence="2" type="ORF">OU5_1810</name>
</gene>
<proteinExistence type="predicted"/>
<keyword evidence="1" id="KW-1133">Transmembrane helix</keyword>
<dbReference type="EMBL" id="CP005960">
    <property type="protein sequence ID" value="AHZ68889.1"/>
    <property type="molecule type" value="Genomic_DNA"/>
</dbReference>
<feature type="transmembrane region" description="Helical" evidence="1">
    <location>
        <begin position="48"/>
        <end position="65"/>
    </location>
</feature>
<name>A0A024E7I5_9PSED</name>
<accession>A0A024E7I5</accession>
<reference evidence="2 3" key="1">
    <citation type="journal article" date="2012" name="J. Bacteriol.">
        <title>Genome sequence of cold-adapted Pseudomonas mandelii strain JR-1.</title>
        <authorList>
            <person name="Jang S.H."/>
            <person name="Kim J."/>
            <person name="Kim J."/>
            <person name="Hong S."/>
            <person name="Lee C."/>
        </authorList>
    </citation>
    <scope>NUCLEOTIDE SEQUENCE [LARGE SCALE GENOMIC DNA]</scope>
    <source>
        <strain evidence="2 3">JR-1</strain>
    </source>
</reference>
<keyword evidence="1" id="KW-0472">Membrane</keyword>
<evidence type="ECO:0000256" key="1">
    <source>
        <dbReference type="SAM" id="Phobius"/>
    </source>
</evidence>
<keyword evidence="1" id="KW-0812">Transmembrane</keyword>
<protein>
    <submittedName>
        <fullName evidence="2">Uncharacterized protein</fullName>
    </submittedName>
</protein>
<sequence length="121" mass="13414">MSCVNQHSFHVVPSVSGLPETAFGTHDFSWSVSGASGVVGHSRVQRCLANWAVIATYASCLLWLLKHSVRRRNQPAAVDEMKRLDKAYCYTVQRLCISTLHVSLIIRVLPRAESAAGWHLP</sequence>
<dbReference type="AlphaFoldDB" id="A0A024E7I5"/>
<evidence type="ECO:0000313" key="3">
    <source>
        <dbReference type="Proteomes" id="UP000026913"/>
    </source>
</evidence>
<dbReference type="Proteomes" id="UP000026913">
    <property type="component" value="Chromosome"/>
</dbReference>
<organism evidence="2 3">
    <name type="scientific">Pseudomonas mandelii JR-1</name>
    <dbReference type="NCBI Taxonomy" id="1147786"/>
    <lineage>
        <taxon>Bacteria</taxon>
        <taxon>Pseudomonadati</taxon>
        <taxon>Pseudomonadota</taxon>
        <taxon>Gammaproteobacteria</taxon>
        <taxon>Pseudomonadales</taxon>
        <taxon>Pseudomonadaceae</taxon>
        <taxon>Pseudomonas</taxon>
    </lineage>
</organism>
<dbReference type="HOGENOM" id="CLU_2035997_0_0_6"/>
<dbReference type="KEGG" id="pman:OU5_1810"/>